<feature type="domain" description="ABM" evidence="2">
    <location>
        <begin position="5"/>
        <end position="78"/>
    </location>
</feature>
<dbReference type="GO" id="GO:0004497">
    <property type="term" value="F:monooxygenase activity"/>
    <property type="evidence" value="ECO:0007669"/>
    <property type="project" value="UniProtKB-KW"/>
</dbReference>
<dbReference type="SUPFAM" id="SSF54909">
    <property type="entry name" value="Dimeric alpha+beta barrel"/>
    <property type="match status" value="1"/>
</dbReference>
<gene>
    <name evidence="3" type="ORF">FQ330_05420</name>
</gene>
<feature type="transmembrane region" description="Helical" evidence="1">
    <location>
        <begin position="25"/>
        <end position="45"/>
    </location>
</feature>
<evidence type="ECO:0000256" key="1">
    <source>
        <dbReference type="SAM" id="Phobius"/>
    </source>
</evidence>
<keyword evidence="4" id="KW-1185">Reference proteome</keyword>
<reference evidence="3 4" key="1">
    <citation type="submission" date="2019-08" db="EMBL/GenBank/DDBJ databases">
        <title>Agrococcus lahaulensis sp. nov., isolated from a cold desert of the Indian Himalayas.</title>
        <authorList>
            <person name="Qu J.H."/>
        </authorList>
    </citation>
    <scope>NUCLEOTIDE SEQUENCE [LARGE SCALE GENOMIC DNA]</scope>
    <source>
        <strain evidence="3 4">NS18</strain>
    </source>
</reference>
<protein>
    <submittedName>
        <fullName evidence="3">Antibiotic biosynthesis monooxygenase</fullName>
    </submittedName>
</protein>
<evidence type="ECO:0000259" key="2">
    <source>
        <dbReference type="Pfam" id="PF03992"/>
    </source>
</evidence>
<keyword evidence="3" id="KW-0560">Oxidoreductase</keyword>
<feature type="transmembrane region" description="Helical" evidence="1">
    <location>
        <begin position="163"/>
        <end position="187"/>
    </location>
</feature>
<dbReference type="Pfam" id="PF03992">
    <property type="entry name" value="ABM"/>
    <property type="match status" value="1"/>
</dbReference>
<dbReference type="InterPro" id="IPR011008">
    <property type="entry name" value="Dimeric_a/b-barrel"/>
</dbReference>
<comment type="caution">
    <text evidence="3">The sequence shown here is derived from an EMBL/GenBank/DDBJ whole genome shotgun (WGS) entry which is preliminary data.</text>
</comment>
<dbReference type="OrthoDB" id="6986893at2"/>
<accession>A0A5M8QJN7</accession>
<dbReference type="InterPro" id="IPR007138">
    <property type="entry name" value="ABM_dom"/>
</dbReference>
<feature type="transmembrane region" description="Helical" evidence="1">
    <location>
        <begin position="131"/>
        <end position="151"/>
    </location>
</feature>
<evidence type="ECO:0000313" key="4">
    <source>
        <dbReference type="Proteomes" id="UP000323221"/>
    </source>
</evidence>
<dbReference type="InterPro" id="IPR038762">
    <property type="entry name" value="ABM_predict"/>
</dbReference>
<dbReference type="PANTHER" id="PTHR40057">
    <property type="entry name" value="SLR1162 PROTEIN"/>
    <property type="match status" value="1"/>
</dbReference>
<organism evidence="3 4">
    <name type="scientific">Agrococcus sediminis</name>
    <dbReference type="NCBI Taxonomy" id="2599924"/>
    <lineage>
        <taxon>Bacteria</taxon>
        <taxon>Bacillati</taxon>
        <taxon>Actinomycetota</taxon>
        <taxon>Actinomycetes</taxon>
        <taxon>Micrococcales</taxon>
        <taxon>Microbacteriaceae</taxon>
        <taxon>Agrococcus</taxon>
    </lineage>
</organism>
<sequence>MEQSPITVAIERTVDPSMERYAQAWVQHGVALATLFPGFLGAGWVREEPGSVRWHMIYRFADRATLEAWERSVERAQWISAGASFARESRVERRTGIEGWFDAPEGVVLQDDARVEIRQSTPAPPVWKQMIVVWLAFFPMNVLVTFLLGLIPGFAELALPLRLLISTVILTPIMVGLILPFITRLAAPWLHPRSRPGS</sequence>
<dbReference type="AlphaFoldDB" id="A0A5M8QJN7"/>
<dbReference type="EMBL" id="VOIR01000012">
    <property type="protein sequence ID" value="KAA6435194.1"/>
    <property type="molecule type" value="Genomic_DNA"/>
</dbReference>
<keyword evidence="3" id="KW-0503">Monooxygenase</keyword>
<dbReference type="PANTHER" id="PTHR40057:SF1">
    <property type="entry name" value="SLR1162 PROTEIN"/>
    <property type="match status" value="1"/>
</dbReference>
<keyword evidence="1" id="KW-0472">Membrane</keyword>
<dbReference type="Gene3D" id="3.30.70.100">
    <property type="match status" value="1"/>
</dbReference>
<evidence type="ECO:0000313" key="3">
    <source>
        <dbReference type="EMBL" id="KAA6435194.1"/>
    </source>
</evidence>
<dbReference type="RefSeq" id="WP_128189222.1">
    <property type="nucleotide sequence ID" value="NZ_JBIVQT010000005.1"/>
</dbReference>
<keyword evidence="1" id="KW-1133">Transmembrane helix</keyword>
<dbReference type="Proteomes" id="UP000323221">
    <property type="component" value="Unassembled WGS sequence"/>
</dbReference>
<name>A0A5M8QJN7_9MICO</name>
<keyword evidence="1" id="KW-0812">Transmembrane</keyword>
<proteinExistence type="predicted"/>